<dbReference type="Gene3D" id="3.40.30.120">
    <property type="match status" value="1"/>
</dbReference>
<evidence type="ECO:0000256" key="3">
    <source>
        <dbReference type="ARBA" id="ARBA00022827"/>
    </source>
</evidence>
<evidence type="ECO:0000256" key="1">
    <source>
        <dbReference type="ARBA" id="ARBA00001974"/>
    </source>
</evidence>
<feature type="region of interest" description="Disordered" evidence="4">
    <location>
        <begin position="405"/>
        <end position="425"/>
    </location>
</feature>
<protein>
    <submittedName>
        <fullName evidence="6">2-polyprenyl-6-methoxyphenol hydroxylase-like oxidoreductase</fullName>
    </submittedName>
</protein>
<dbReference type="Gene3D" id="3.50.50.60">
    <property type="entry name" value="FAD/NAD(P)-binding domain"/>
    <property type="match status" value="1"/>
</dbReference>
<reference evidence="6" key="1">
    <citation type="submission" date="2011-11" db="EMBL/GenBank/DDBJ databases">
        <title>Improved High-Quality Draft sequence of Desulfovibrio sp. U5L.</title>
        <authorList>
            <consortium name="US DOE Joint Genome Institute"/>
            <person name="Lucas S."/>
            <person name="Han J."/>
            <person name="Lapidus A."/>
            <person name="Cheng J.-F."/>
            <person name="Goodwin L."/>
            <person name="Pitluck S."/>
            <person name="Peters L."/>
            <person name="Ovchinnikova G."/>
            <person name="Held B."/>
            <person name="Detter J.C."/>
            <person name="Han C."/>
            <person name="Tapia R."/>
            <person name="Land M."/>
            <person name="Hauser L."/>
            <person name="Kyrpides N."/>
            <person name="Ivanova N."/>
            <person name="Pagani I."/>
            <person name="Gabster J."/>
            <person name="Walker C."/>
            <person name="Stolyar S."/>
            <person name="Stahl D."/>
            <person name="Arkin A."/>
            <person name="Dehal P."/>
            <person name="Hazen T."/>
            <person name="Woyke T."/>
        </authorList>
    </citation>
    <scope>NUCLEOTIDE SEQUENCE [LARGE SCALE GENOMIC DNA]</scope>
    <source>
        <strain evidence="6">U5L</strain>
    </source>
</reference>
<feature type="compositionally biased region" description="Basic and acidic residues" evidence="4">
    <location>
        <begin position="237"/>
        <end position="246"/>
    </location>
</feature>
<dbReference type="PANTHER" id="PTHR43004">
    <property type="entry name" value="TRK SYSTEM POTASSIUM UPTAKE PROTEIN"/>
    <property type="match status" value="1"/>
</dbReference>
<dbReference type="Gene3D" id="3.30.70.2450">
    <property type="match status" value="1"/>
</dbReference>
<organism evidence="6">
    <name type="scientific">Desulfovibrio sp. U5L</name>
    <dbReference type="NCBI Taxonomy" id="596152"/>
    <lineage>
        <taxon>Bacteria</taxon>
        <taxon>Pseudomonadati</taxon>
        <taxon>Thermodesulfobacteriota</taxon>
        <taxon>Desulfovibrionia</taxon>
        <taxon>Desulfovibrionales</taxon>
        <taxon>Desulfovibrionaceae</taxon>
        <taxon>Desulfovibrio</taxon>
    </lineage>
</organism>
<proteinExistence type="predicted"/>
<dbReference type="PRINTS" id="PR00420">
    <property type="entry name" value="RNGMNOXGNASE"/>
</dbReference>
<evidence type="ECO:0000313" key="6">
    <source>
        <dbReference type="EMBL" id="EIG55543.1"/>
    </source>
</evidence>
<dbReference type="Pfam" id="PF01494">
    <property type="entry name" value="FAD_binding_3"/>
    <property type="match status" value="1"/>
</dbReference>
<evidence type="ECO:0000259" key="5">
    <source>
        <dbReference type="Pfam" id="PF01494"/>
    </source>
</evidence>
<accession>I2Q6Y7</accession>
<feature type="region of interest" description="Disordered" evidence="4">
    <location>
        <begin position="235"/>
        <end position="258"/>
    </location>
</feature>
<dbReference type="SUPFAM" id="SSF51905">
    <property type="entry name" value="FAD/NAD(P)-binding domain"/>
    <property type="match status" value="1"/>
</dbReference>
<dbReference type="InterPro" id="IPR002938">
    <property type="entry name" value="FAD-bd"/>
</dbReference>
<gene>
    <name evidence="6" type="ORF">DesU5LDRAFT_3934</name>
</gene>
<dbReference type="PANTHER" id="PTHR43004:SF19">
    <property type="entry name" value="BINDING MONOOXYGENASE, PUTATIVE (JCVI)-RELATED"/>
    <property type="match status" value="1"/>
</dbReference>
<dbReference type="InterPro" id="IPR036188">
    <property type="entry name" value="FAD/NAD-bd_sf"/>
</dbReference>
<sequence length="515" mass="55285">MTAQKQVLIVGAGPVGLTLAMELARHGVRPRIIDQAAARTDKSKALVVWSRTLELLQAAGLADRFLDAGLRVGEARIFAGSRKLVGMPLGLIDSAFNFGLLLPQSETERLLEEHLTQRGVTVERSVALAGLRQEADAVISSLVQAGGREERFAASWLVGCDGAHSTTRHALGLAFAGETEDSDWILGDVRIDQGQAGEPVLTRSALNIFWHAEGVLIFFPLGEDRYRVAADVGPARGEGRRPDPSLKELQGVMDRRGPGRWRATDPSWLSSFRINERQVDHYRIGRVFLAGDAAHIHSPAGGQGMNTGMQDAFNLAWKLALVCRGQAADGLLLASYERERRPVAATVIRAATLGTRLATIRQPLGRILRDTLVPLVSGLPPVQHGFANRLAETAIAYRDSLLTGTTPNENRAGGLARPGSRAPDVRLEAAPGEPDTLYGRLAAGHFLAVGKAAPATQARERFEARFGAVCHTCSALGETGALTLVRPDGYVAVVAAPGDWKTLDDHLLRILGRVS</sequence>
<dbReference type="InterPro" id="IPR050641">
    <property type="entry name" value="RIFMO-like"/>
</dbReference>
<dbReference type="OrthoDB" id="5482506at2"/>
<keyword evidence="3" id="KW-0274">FAD</keyword>
<dbReference type="eggNOG" id="COG0654">
    <property type="taxonomic scope" value="Bacteria"/>
</dbReference>
<dbReference type="STRING" id="596152.DesU5LDRAFT_3934"/>
<name>I2Q6Y7_9BACT</name>
<dbReference type="GO" id="GO:0071949">
    <property type="term" value="F:FAD binding"/>
    <property type="evidence" value="ECO:0007669"/>
    <property type="project" value="InterPro"/>
</dbReference>
<dbReference type="EMBL" id="JH600068">
    <property type="protein sequence ID" value="EIG55543.1"/>
    <property type="molecule type" value="Genomic_DNA"/>
</dbReference>
<comment type="cofactor">
    <cofactor evidence="1">
        <name>FAD</name>
        <dbReference type="ChEBI" id="CHEBI:57692"/>
    </cofactor>
</comment>
<evidence type="ECO:0000256" key="4">
    <source>
        <dbReference type="SAM" id="MobiDB-lite"/>
    </source>
</evidence>
<keyword evidence="2" id="KW-0285">Flavoprotein</keyword>
<evidence type="ECO:0000256" key="2">
    <source>
        <dbReference type="ARBA" id="ARBA00022630"/>
    </source>
</evidence>
<dbReference type="HOGENOM" id="CLU_009665_20_3_7"/>
<dbReference type="GO" id="GO:0016709">
    <property type="term" value="F:oxidoreductase activity, acting on paired donors, with incorporation or reduction of molecular oxygen, NAD(P)H as one donor, and incorporation of one atom of oxygen"/>
    <property type="evidence" value="ECO:0007669"/>
    <property type="project" value="UniProtKB-ARBA"/>
</dbReference>
<dbReference type="Pfam" id="PF21274">
    <property type="entry name" value="Rng_hyd_C"/>
    <property type="match status" value="1"/>
</dbReference>
<dbReference type="AlphaFoldDB" id="I2Q6Y7"/>
<feature type="domain" description="FAD-binding" evidence="5">
    <location>
        <begin position="6"/>
        <end position="350"/>
    </location>
</feature>